<comment type="function">
    <text evidence="4">Functions in the N-end rule pathway of protein degradation where it conjugates Leu, Phe and, less efficiently, Met from aminoacyl-tRNAs to the N-termini of proteins containing an N-terminal arginine or lysine.</text>
</comment>
<keyword evidence="2 4" id="KW-0808">Transferase</keyword>
<comment type="subcellular location">
    <subcellularLocation>
        <location evidence="4">Cytoplasm</location>
    </subcellularLocation>
</comment>
<comment type="catalytic activity">
    <reaction evidence="4">
        <text>N-terminal L-lysyl-[protein] + L-leucyl-tRNA(Leu) = N-terminal L-leucyl-L-lysyl-[protein] + tRNA(Leu) + H(+)</text>
        <dbReference type="Rhea" id="RHEA:12340"/>
        <dbReference type="Rhea" id="RHEA-COMP:9613"/>
        <dbReference type="Rhea" id="RHEA-COMP:9622"/>
        <dbReference type="Rhea" id="RHEA-COMP:12670"/>
        <dbReference type="Rhea" id="RHEA-COMP:12671"/>
        <dbReference type="ChEBI" id="CHEBI:15378"/>
        <dbReference type="ChEBI" id="CHEBI:65249"/>
        <dbReference type="ChEBI" id="CHEBI:78442"/>
        <dbReference type="ChEBI" id="CHEBI:78494"/>
        <dbReference type="ChEBI" id="CHEBI:133043"/>
        <dbReference type="EC" id="2.3.2.6"/>
    </reaction>
</comment>
<dbReference type="Pfam" id="PF03588">
    <property type="entry name" value="Leu_Phe_trans"/>
    <property type="match status" value="1"/>
</dbReference>
<evidence type="ECO:0000256" key="1">
    <source>
        <dbReference type="ARBA" id="ARBA00022490"/>
    </source>
</evidence>
<dbReference type="HOGENOM" id="CLU_075045_0_0_6"/>
<dbReference type="Proteomes" id="UP000009232">
    <property type="component" value="Chromosome"/>
</dbReference>
<dbReference type="InterPro" id="IPR042221">
    <property type="entry name" value="Leu/Phe-tRNA_Trfase_N"/>
</dbReference>
<dbReference type="SUPFAM" id="SSF55729">
    <property type="entry name" value="Acyl-CoA N-acyltransferases (Nat)"/>
    <property type="match status" value="1"/>
</dbReference>
<dbReference type="GO" id="GO:0030163">
    <property type="term" value="P:protein catabolic process"/>
    <property type="evidence" value="ECO:0007669"/>
    <property type="project" value="UniProtKB-UniRule"/>
</dbReference>
<dbReference type="InterPro" id="IPR004616">
    <property type="entry name" value="Leu/Phe-tRNA_Trfase"/>
</dbReference>
<evidence type="ECO:0000256" key="4">
    <source>
        <dbReference type="HAMAP-Rule" id="MF_00688"/>
    </source>
</evidence>
<evidence type="ECO:0000256" key="2">
    <source>
        <dbReference type="ARBA" id="ARBA00022679"/>
    </source>
</evidence>
<dbReference type="PANTHER" id="PTHR30098">
    <property type="entry name" value="LEUCYL/PHENYLALANYL-TRNA--PROTEIN TRANSFERASE"/>
    <property type="match status" value="1"/>
</dbReference>
<protein>
    <recommendedName>
        <fullName evidence="4">Leucyl/phenylalanyl-tRNA--protein transferase</fullName>
        <ecNumber evidence="4">2.3.2.6</ecNumber>
    </recommendedName>
    <alternativeName>
        <fullName evidence="4">L/F-transferase</fullName>
    </alternativeName>
    <alternativeName>
        <fullName evidence="4">Leucyltransferase</fullName>
    </alternativeName>
    <alternativeName>
        <fullName evidence="4">Phenyalanyltransferase</fullName>
    </alternativeName>
</protein>
<dbReference type="Gene3D" id="3.40.630.70">
    <property type="entry name" value="Leucyl/phenylalanyl-tRNA-protein transferase, C-terminal domain"/>
    <property type="match status" value="1"/>
</dbReference>
<dbReference type="RefSeq" id="WP_013835424.1">
    <property type="nucleotide sequence ID" value="NC_015581.1"/>
</dbReference>
<dbReference type="InterPro" id="IPR016181">
    <property type="entry name" value="Acyl_CoA_acyltransferase"/>
</dbReference>
<sequence length="262" mass="29818">MSTPLRTLDTHLPSWLDPQCLAQGLNPFPPTTHCFDDPPGLLALSDRITPALLRQAYPQGIFPWSAEDEPVTWWSPEPRAVLYTDQIKIRRSLKQAWRQQPWQITFNHALAQVLNHCASCPRPGQDGTWLRQDLQHSLLELHQQSYVHSVEVWRDDQLVGGLYGLSFGQMFFGESMFSLVPNASKLALVALTVHLQDWGWPMIDCQVTSDHLMSMGAVELARPDFEAQLQHQVTLRQRPQQDWIINPNLLAKALGHKDADHA</sequence>
<evidence type="ECO:0000256" key="3">
    <source>
        <dbReference type="ARBA" id="ARBA00023315"/>
    </source>
</evidence>
<reference evidence="5 6" key="1">
    <citation type="submission" date="2011-05" db="EMBL/GenBank/DDBJ databases">
        <title>Complete sequence of Thioalkalimicrobium cyclicum ALM1.</title>
        <authorList>
            <consortium name="US DOE Joint Genome Institute"/>
            <person name="Lucas S."/>
            <person name="Han J."/>
            <person name="Lapidus A."/>
            <person name="Cheng J.-F."/>
            <person name="Goodwin L."/>
            <person name="Pitluck S."/>
            <person name="Peters L."/>
            <person name="Mikhailova N."/>
            <person name="Davenport K."/>
            <person name="Han C."/>
            <person name="Tapia R."/>
            <person name="Land M."/>
            <person name="Hauser L."/>
            <person name="Kyrpides N."/>
            <person name="Ivanova N."/>
            <person name="Pagani I."/>
            <person name="Kappler U."/>
            <person name="Woyke T."/>
        </authorList>
    </citation>
    <scope>NUCLEOTIDE SEQUENCE [LARGE SCALE GENOMIC DNA]</scope>
    <source>
        <strain evidence="6">DSM 14477 / JCM 11371 / ALM1</strain>
    </source>
</reference>
<dbReference type="EC" id="2.3.2.6" evidence="4"/>
<comment type="catalytic activity">
    <reaction evidence="4">
        <text>N-terminal L-arginyl-[protein] + L-leucyl-tRNA(Leu) = N-terminal L-leucyl-L-arginyl-[protein] + tRNA(Leu) + H(+)</text>
        <dbReference type="Rhea" id="RHEA:50416"/>
        <dbReference type="Rhea" id="RHEA-COMP:9613"/>
        <dbReference type="Rhea" id="RHEA-COMP:9622"/>
        <dbReference type="Rhea" id="RHEA-COMP:12672"/>
        <dbReference type="Rhea" id="RHEA-COMP:12673"/>
        <dbReference type="ChEBI" id="CHEBI:15378"/>
        <dbReference type="ChEBI" id="CHEBI:64719"/>
        <dbReference type="ChEBI" id="CHEBI:78442"/>
        <dbReference type="ChEBI" id="CHEBI:78494"/>
        <dbReference type="ChEBI" id="CHEBI:133044"/>
        <dbReference type="EC" id="2.3.2.6"/>
    </reaction>
</comment>
<dbReference type="STRING" id="717773.Thicy_0874"/>
<dbReference type="GO" id="GO:0008914">
    <property type="term" value="F:leucyl-tRNA--protein transferase activity"/>
    <property type="evidence" value="ECO:0007669"/>
    <property type="project" value="UniProtKB-UniRule"/>
</dbReference>
<dbReference type="NCBIfam" id="TIGR00667">
    <property type="entry name" value="aat"/>
    <property type="match status" value="1"/>
</dbReference>
<comment type="catalytic activity">
    <reaction evidence="4">
        <text>L-phenylalanyl-tRNA(Phe) + an N-terminal L-alpha-aminoacyl-[protein] = an N-terminal L-phenylalanyl-L-alpha-aminoacyl-[protein] + tRNA(Phe)</text>
        <dbReference type="Rhea" id="RHEA:43632"/>
        <dbReference type="Rhea" id="RHEA-COMP:9668"/>
        <dbReference type="Rhea" id="RHEA-COMP:9699"/>
        <dbReference type="Rhea" id="RHEA-COMP:10636"/>
        <dbReference type="Rhea" id="RHEA-COMP:10637"/>
        <dbReference type="ChEBI" id="CHEBI:78442"/>
        <dbReference type="ChEBI" id="CHEBI:78531"/>
        <dbReference type="ChEBI" id="CHEBI:78597"/>
        <dbReference type="ChEBI" id="CHEBI:83561"/>
        <dbReference type="EC" id="2.3.2.6"/>
    </reaction>
</comment>
<dbReference type="AlphaFoldDB" id="F6DCR0"/>
<evidence type="ECO:0000313" key="6">
    <source>
        <dbReference type="Proteomes" id="UP000009232"/>
    </source>
</evidence>
<dbReference type="Gene3D" id="3.30.70.3550">
    <property type="entry name" value="Leucyl/phenylalanyl-tRNA-protein transferase, N-terminal domain"/>
    <property type="match status" value="1"/>
</dbReference>
<dbReference type="eggNOG" id="COG2360">
    <property type="taxonomic scope" value="Bacteria"/>
</dbReference>
<keyword evidence="3 4" id="KW-0012">Acyltransferase</keyword>
<keyword evidence="6" id="KW-1185">Reference proteome</keyword>
<organism evidence="5 6">
    <name type="scientific">Thiomicrospira cyclica (strain DSM 14477 / JCM 11371 / ALM1)</name>
    <name type="common">Thioalkalimicrobium cyclicum</name>
    <dbReference type="NCBI Taxonomy" id="717773"/>
    <lineage>
        <taxon>Bacteria</taxon>
        <taxon>Pseudomonadati</taxon>
        <taxon>Pseudomonadota</taxon>
        <taxon>Gammaproteobacteria</taxon>
        <taxon>Thiotrichales</taxon>
        <taxon>Piscirickettsiaceae</taxon>
        <taxon>Thiomicrospira</taxon>
    </lineage>
</organism>
<gene>
    <name evidence="4" type="primary">aat</name>
    <name evidence="5" type="ordered locus">Thicy_0874</name>
</gene>
<dbReference type="PANTHER" id="PTHR30098:SF2">
    <property type="entry name" value="LEUCYL_PHENYLALANYL-TRNA--PROTEIN TRANSFERASE"/>
    <property type="match status" value="1"/>
</dbReference>
<dbReference type="EMBL" id="CP002776">
    <property type="protein sequence ID" value="AEG31646.1"/>
    <property type="molecule type" value="Genomic_DNA"/>
</dbReference>
<dbReference type="GO" id="GO:0005737">
    <property type="term" value="C:cytoplasm"/>
    <property type="evidence" value="ECO:0007669"/>
    <property type="project" value="UniProtKB-SubCell"/>
</dbReference>
<dbReference type="OrthoDB" id="9790282at2"/>
<comment type="similarity">
    <text evidence="4">Belongs to the L/F-transferase family.</text>
</comment>
<dbReference type="HAMAP" id="MF_00688">
    <property type="entry name" value="Leu_Phe_trans"/>
    <property type="match status" value="1"/>
</dbReference>
<proteinExistence type="inferred from homology"/>
<dbReference type="KEGG" id="tcy:Thicy_0874"/>
<keyword evidence="1 4" id="KW-0963">Cytoplasm</keyword>
<evidence type="ECO:0000313" key="5">
    <source>
        <dbReference type="EMBL" id="AEG31646.1"/>
    </source>
</evidence>
<dbReference type="InterPro" id="IPR042203">
    <property type="entry name" value="Leu/Phe-tRNA_Trfase_C"/>
</dbReference>
<name>F6DCR0_THICA</name>
<accession>F6DCR0</accession>